<accession>A0A2A9M1S0</accession>
<keyword evidence="2" id="KW-1185">Reference proteome</keyword>
<sequence>MRREPSNALPSLKFLYGTISVETTPNALHGTQLTGEQRTVFRPVVDEETRTSFTVNKCESIEYDDMSFASRRWGDGPSVQLQPLHIEERHHSRDIRPQSSSSSVARTILTFSVLLRI</sequence>
<dbReference type="GeneID" id="40307487"/>
<evidence type="ECO:0000313" key="2">
    <source>
        <dbReference type="Proteomes" id="UP000224006"/>
    </source>
</evidence>
<dbReference type="VEuPathDB" id="ToxoDB:BESB_024270"/>
<evidence type="ECO:0000313" key="1">
    <source>
        <dbReference type="EMBL" id="PFH31935.1"/>
    </source>
</evidence>
<dbReference type="RefSeq" id="XP_029215944.1">
    <property type="nucleotide sequence ID" value="XM_029361129.1"/>
</dbReference>
<reference evidence="1 2" key="1">
    <citation type="submission" date="2017-09" db="EMBL/GenBank/DDBJ databases">
        <title>Genome sequencing of Besnoitia besnoiti strain Bb-Ger1.</title>
        <authorList>
            <person name="Schares G."/>
            <person name="Venepally P."/>
            <person name="Lorenzi H.A."/>
        </authorList>
    </citation>
    <scope>NUCLEOTIDE SEQUENCE [LARGE SCALE GENOMIC DNA]</scope>
    <source>
        <strain evidence="1 2">Bb-Ger1</strain>
    </source>
</reference>
<comment type="caution">
    <text evidence="1">The sequence shown here is derived from an EMBL/GenBank/DDBJ whole genome shotgun (WGS) entry which is preliminary data.</text>
</comment>
<dbReference type="EMBL" id="NWUJ01000013">
    <property type="protein sequence ID" value="PFH31935.1"/>
    <property type="molecule type" value="Genomic_DNA"/>
</dbReference>
<dbReference type="Proteomes" id="UP000224006">
    <property type="component" value="Chromosome XII"/>
</dbReference>
<organism evidence="1 2">
    <name type="scientific">Besnoitia besnoiti</name>
    <name type="common">Apicomplexan protozoan</name>
    <dbReference type="NCBI Taxonomy" id="94643"/>
    <lineage>
        <taxon>Eukaryota</taxon>
        <taxon>Sar</taxon>
        <taxon>Alveolata</taxon>
        <taxon>Apicomplexa</taxon>
        <taxon>Conoidasida</taxon>
        <taxon>Coccidia</taxon>
        <taxon>Eucoccidiorida</taxon>
        <taxon>Eimeriorina</taxon>
        <taxon>Sarcocystidae</taxon>
        <taxon>Besnoitia</taxon>
    </lineage>
</organism>
<name>A0A2A9M1S0_BESBE</name>
<dbReference type="KEGG" id="bbes:BESB_024270"/>
<proteinExistence type="predicted"/>
<dbReference type="AlphaFoldDB" id="A0A2A9M1S0"/>
<protein>
    <submittedName>
        <fullName evidence="1">Uncharacterized protein</fullName>
    </submittedName>
</protein>
<gene>
    <name evidence="1" type="ORF">BESB_024270</name>
</gene>